<dbReference type="Proteomes" id="UP000702544">
    <property type="component" value="Unassembled WGS sequence"/>
</dbReference>
<organism evidence="2 3">
    <name type="scientific">Candidatus Kutchimonas denitrificans</name>
    <dbReference type="NCBI Taxonomy" id="3056748"/>
    <lineage>
        <taxon>Bacteria</taxon>
        <taxon>Pseudomonadati</taxon>
        <taxon>Gemmatimonadota</taxon>
        <taxon>Gemmatimonadia</taxon>
        <taxon>Candidatus Palauibacterales</taxon>
        <taxon>Candidatus Palauibacteraceae</taxon>
        <taxon>Candidatus Kutchimonas</taxon>
    </lineage>
</organism>
<keyword evidence="1" id="KW-1133">Transmembrane helix</keyword>
<dbReference type="InterPro" id="IPR018687">
    <property type="entry name" value="DUF2177_membr"/>
</dbReference>
<evidence type="ECO:0000256" key="1">
    <source>
        <dbReference type="SAM" id="Phobius"/>
    </source>
</evidence>
<reference evidence="2 3" key="1">
    <citation type="submission" date="2020-01" db="EMBL/GenBank/DDBJ databases">
        <title>Genomes assembled from Gulf of Kutch pelagic sediment metagenomes.</title>
        <authorList>
            <person name="Chandrashekar M."/>
            <person name="Mahajan M.S."/>
            <person name="Dave K.J."/>
            <person name="Vatsa P."/>
            <person name="Nathani N.M."/>
        </authorList>
    </citation>
    <scope>NUCLEOTIDE SEQUENCE [LARGE SCALE GENOMIC DNA]</scope>
    <source>
        <strain evidence="2">KS3-K002</strain>
    </source>
</reference>
<accession>A0AAE5C7M1</accession>
<sequence>MRATQLALTYLASLMVFLVLDFAWLGFIARGFYREQLGHLLRPDVRWGAAIMFYLLFVAAVVVLAVLPAVERGSLLRATLLGGFFGLVAYATYDLTNLATLRGFPTLVAAVDMVWGFVLTAIVATAGYLVASRF</sequence>
<name>A0AAE5C7M1_9BACT</name>
<keyword evidence="1" id="KW-0472">Membrane</keyword>
<gene>
    <name evidence="2" type="ORF">GWO12_00445</name>
</gene>
<comment type="caution">
    <text evidence="2">The sequence shown here is derived from an EMBL/GenBank/DDBJ whole genome shotgun (WGS) entry which is preliminary data.</text>
</comment>
<keyword evidence="1" id="KW-0812">Transmembrane</keyword>
<dbReference type="Pfam" id="PF09945">
    <property type="entry name" value="DUF2177"/>
    <property type="match status" value="1"/>
</dbReference>
<feature type="transmembrane region" description="Helical" evidence="1">
    <location>
        <begin position="113"/>
        <end position="131"/>
    </location>
</feature>
<feature type="transmembrane region" description="Helical" evidence="1">
    <location>
        <begin position="74"/>
        <end position="93"/>
    </location>
</feature>
<dbReference type="AlphaFoldDB" id="A0AAE5C7M1"/>
<feature type="transmembrane region" description="Helical" evidence="1">
    <location>
        <begin position="47"/>
        <end position="67"/>
    </location>
</feature>
<dbReference type="EMBL" id="JAACAK010000002">
    <property type="protein sequence ID" value="NIR73576.1"/>
    <property type="molecule type" value="Genomic_DNA"/>
</dbReference>
<protein>
    <submittedName>
        <fullName evidence="2">DUF2177 family protein</fullName>
    </submittedName>
</protein>
<evidence type="ECO:0000313" key="2">
    <source>
        <dbReference type="EMBL" id="NIR73576.1"/>
    </source>
</evidence>
<feature type="transmembrane region" description="Helical" evidence="1">
    <location>
        <begin position="7"/>
        <end position="27"/>
    </location>
</feature>
<evidence type="ECO:0000313" key="3">
    <source>
        <dbReference type="Proteomes" id="UP000702544"/>
    </source>
</evidence>
<proteinExistence type="predicted"/>